<proteinExistence type="predicted"/>
<protein>
    <submittedName>
        <fullName evidence="1">Insecticidal toxin complex-like protein</fullName>
    </submittedName>
</protein>
<dbReference type="InterPro" id="IPR050708">
    <property type="entry name" value="T6SS_VgrG/RHS"/>
</dbReference>
<dbReference type="GeneID" id="88765153"/>
<dbReference type="PANTHER" id="PTHR32305">
    <property type="match status" value="1"/>
</dbReference>
<comment type="caution">
    <text evidence="1">The sequence shown here is derived from an EMBL/GenBank/DDBJ whole genome shotgun (WGS) entry which is preliminary data.</text>
</comment>
<gene>
    <name evidence="1" type="ORF">CWATWH0003_1349</name>
</gene>
<name>G5J1G5_CROWT</name>
<evidence type="ECO:0000313" key="2">
    <source>
        <dbReference type="Proteomes" id="UP000003477"/>
    </source>
</evidence>
<sequence>MTVSEGSNRAVDSKLIGVGNESATAAKEVVDQFFDANGNQTKMKGIPEVEWNYGDNIANVTLILREDGKDNDGEYYVYDSSGSRVRKVTERYGNDGKMEHIDEVIYLGGLEIRRTLSNKIVTEERHCLRVMDDESQVAVRNYWTVCKQPKVEKKTQVRYQLENHLGSAAMEVDKEGKLISYEEYFPYGGTAFVVGKNQAEVKLRKV</sequence>
<dbReference type="RefSeq" id="WP_007309800.1">
    <property type="nucleotide sequence ID" value="NZ_AESD01000212.1"/>
</dbReference>
<dbReference type="Gene3D" id="2.180.10.10">
    <property type="entry name" value="RHS repeat-associated core"/>
    <property type="match status" value="1"/>
</dbReference>
<dbReference type="PANTHER" id="PTHR32305:SF15">
    <property type="entry name" value="PROTEIN RHSA-RELATED"/>
    <property type="match status" value="1"/>
</dbReference>
<dbReference type="AlphaFoldDB" id="G5J1G5"/>
<dbReference type="Proteomes" id="UP000003477">
    <property type="component" value="Unassembled WGS sequence"/>
</dbReference>
<accession>G5J1G5</accession>
<dbReference type="PATRIC" id="fig|423471.3.peg.1247"/>
<reference evidence="1 2" key="1">
    <citation type="journal article" date="2011" name="Front. Microbiol.">
        <title>Two Strains of Crocosphaera watsonii with Highly Conserved Genomes are Distinguished by Strain-Specific Features.</title>
        <authorList>
            <person name="Bench S.R."/>
            <person name="Ilikchyan I.N."/>
            <person name="Tripp H.J."/>
            <person name="Zehr J.P."/>
        </authorList>
    </citation>
    <scope>NUCLEOTIDE SEQUENCE [LARGE SCALE GENOMIC DNA]</scope>
    <source>
        <strain evidence="1 2">WH 0003</strain>
    </source>
</reference>
<organism evidence="1 2">
    <name type="scientific">Crocosphaera watsonii WH 0003</name>
    <dbReference type="NCBI Taxonomy" id="423471"/>
    <lineage>
        <taxon>Bacteria</taxon>
        <taxon>Bacillati</taxon>
        <taxon>Cyanobacteriota</taxon>
        <taxon>Cyanophyceae</taxon>
        <taxon>Oscillatoriophycideae</taxon>
        <taxon>Chroococcales</taxon>
        <taxon>Aphanothecaceae</taxon>
        <taxon>Crocosphaera</taxon>
    </lineage>
</organism>
<evidence type="ECO:0000313" key="1">
    <source>
        <dbReference type="EMBL" id="EHJ13978.1"/>
    </source>
</evidence>
<dbReference type="EMBL" id="AESD01000212">
    <property type="protein sequence ID" value="EHJ13978.1"/>
    <property type="molecule type" value="Genomic_DNA"/>
</dbReference>